<protein>
    <submittedName>
        <fullName evidence="4">Uncharacterized protein</fullName>
    </submittedName>
</protein>
<proteinExistence type="predicted"/>
<feature type="chain" id="PRO_5042851763" evidence="3">
    <location>
        <begin position="21"/>
        <end position="250"/>
    </location>
</feature>
<keyword evidence="3" id="KW-0732">Signal</keyword>
<accession>A0AAN6T1Y6</accession>
<evidence type="ECO:0000256" key="3">
    <source>
        <dbReference type="SAM" id="SignalP"/>
    </source>
</evidence>
<evidence type="ECO:0000313" key="5">
    <source>
        <dbReference type="Proteomes" id="UP001305647"/>
    </source>
</evidence>
<dbReference type="PANTHER" id="PTHR28022">
    <property type="entry name" value="GPI MANNOSYLTRANSFERASE 2 SUBUNIT PGA1"/>
    <property type="match status" value="1"/>
</dbReference>
<dbReference type="GO" id="GO:0006506">
    <property type="term" value="P:GPI anchor biosynthetic process"/>
    <property type="evidence" value="ECO:0007669"/>
    <property type="project" value="TreeGrafter"/>
</dbReference>
<comment type="caution">
    <text evidence="4">The sequence shown here is derived from an EMBL/GenBank/DDBJ whole genome shotgun (WGS) entry which is preliminary data.</text>
</comment>
<evidence type="ECO:0000256" key="2">
    <source>
        <dbReference type="SAM" id="Phobius"/>
    </source>
</evidence>
<dbReference type="GO" id="GO:0005789">
    <property type="term" value="C:endoplasmic reticulum membrane"/>
    <property type="evidence" value="ECO:0007669"/>
    <property type="project" value="TreeGrafter"/>
</dbReference>
<feature type="transmembrane region" description="Helical" evidence="2">
    <location>
        <begin position="205"/>
        <end position="223"/>
    </location>
</feature>
<dbReference type="Pfam" id="PF10333">
    <property type="entry name" value="Pga1"/>
    <property type="match status" value="1"/>
</dbReference>
<feature type="signal peptide" evidence="3">
    <location>
        <begin position="1"/>
        <end position="20"/>
    </location>
</feature>
<dbReference type="Proteomes" id="UP001305647">
    <property type="component" value="Unassembled WGS sequence"/>
</dbReference>
<keyword evidence="2" id="KW-1133">Transmembrane helix</keyword>
<evidence type="ECO:0000256" key="1">
    <source>
        <dbReference type="SAM" id="MobiDB-lite"/>
    </source>
</evidence>
<reference evidence="4" key="1">
    <citation type="journal article" date="2023" name="Mol. Phylogenet. Evol.">
        <title>Genome-scale phylogeny and comparative genomics of the fungal order Sordariales.</title>
        <authorList>
            <person name="Hensen N."/>
            <person name="Bonometti L."/>
            <person name="Westerberg I."/>
            <person name="Brannstrom I.O."/>
            <person name="Guillou S."/>
            <person name="Cros-Aarteil S."/>
            <person name="Calhoun S."/>
            <person name="Haridas S."/>
            <person name="Kuo A."/>
            <person name="Mondo S."/>
            <person name="Pangilinan J."/>
            <person name="Riley R."/>
            <person name="LaButti K."/>
            <person name="Andreopoulos B."/>
            <person name="Lipzen A."/>
            <person name="Chen C."/>
            <person name="Yan M."/>
            <person name="Daum C."/>
            <person name="Ng V."/>
            <person name="Clum A."/>
            <person name="Steindorff A."/>
            <person name="Ohm R.A."/>
            <person name="Martin F."/>
            <person name="Silar P."/>
            <person name="Natvig D.O."/>
            <person name="Lalanne C."/>
            <person name="Gautier V."/>
            <person name="Ament-Velasquez S.L."/>
            <person name="Kruys A."/>
            <person name="Hutchinson M.I."/>
            <person name="Powell A.J."/>
            <person name="Barry K."/>
            <person name="Miller A.N."/>
            <person name="Grigoriev I.V."/>
            <person name="Debuchy R."/>
            <person name="Gladieux P."/>
            <person name="Hiltunen Thoren M."/>
            <person name="Johannesson H."/>
        </authorList>
    </citation>
    <scope>NUCLEOTIDE SEQUENCE</scope>
    <source>
        <strain evidence="4">CBS 757.83</strain>
    </source>
</reference>
<dbReference type="GO" id="GO:0031501">
    <property type="term" value="C:mannosyltransferase complex"/>
    <property type="evidence" value="ECO:0007669"/>
    <property type="project" value="TreeGrafter"/>
</dbReference>
<dbReference type="EMBL" id="MU863637">
    <property type="protein sequence ID" value="KAK4101067.1"/>
    <property type="molecule type" value="Genomic_DNA"/>
</dbReference>
<evidence type="ECO:0000313" key="4">
    <source>
        <dbReference type="EMBL" id="KAK4101067.1"/>
    </source>
</evidence>
<feature type="region of interest" description="Disordered" evidence="1">
    <location>
        <begin position="130"/>
        <end position="154"/>
    </location>
</feature>
<keyword evidence="2" id="KW-0472">Membrane</keyword>
<organism evidence="4 5">
    <name type="scientific">Parathielavia hyrcaniae</name>
    <dbReference type="NCBI Taxonomy" id="113614"/>
    <lineage>
        <taxon>Eukaryota</taxon>
        <taxon>Fungi</taxon>
        <taxon>Dikarya</taxon>
        <taxon>Ascomycota</taxon>
        <taxon>Pezizomycotina</taxon>
        <taxon>Sordariomycetes</taxon>
        <taxon>Sordariomycetidae</taxon>
        <taxon>Sordariales</taxon>
        <taxon>Chaetomiaceae</taxon>
        <taxon>Parathielavia</taxon>
    </lineage>
</organism>
<reference evidence="4" key="2">
    <citation type="submission" date="2023-05" db="EMBL/GenBank/DDBJ databases">
        <authorList>
            <consortium name="Lawrence Berkeley National Laboratory"/>
            <person name="Steindorff A."/>
            <person name="Hensen N."/>
            <person name="Bonometti L."/>
            <person name="Westerberg I."/>
            <person name="Brannstrom I.O."/>
            <person name="Guillou S."/>
            <person name="Cros-Aarteil S."/>
            <person name="Calhoun S."/>
            <person name="Haridas S."/>
            <person name="Kuo A."/>
            <person name="Mondo S."/>
            <person name="Pangilinan J."/>
            <person name="Riley R."/>
            <person name="Labutti K."/>
            <person name="Andreopoulos B."/>
            <person name="Lipzen A."/>
            <person name="Chen C."/>
            <person name="Yanf M."/>
            <person name="Daum C."/>
            <person name="Ng V."/>
            <person name="Clum A."/>
            <person name="Ohm R."/>
            <person name="Martin F."/>
            <person name="Silar P."/>
            <person name="Natvig D."/>
            <person name="Lalanne C."/>
            <person name="Gautier V."/>
            <person name="Ament-Velasquez S.L."/>
            <person name="Kruys A."/>
            <person name="Hutchinson M.I."/>
            <person name="Powell A.J."/>
            <person name="Barry K."/>
            <person name="Miller A.N."/>
            <person name="Grigoriev I.V."/>
            <person name="Debuchy R."/>
            <person name="Gladieux P."/>
            <person name="Thoren M.H."/>
            <person name="Johannesson H."/>
        </authorList>
    </citation>
    <scope>NUCLEOTIDE SEQUENCE</scope>
    <source>
        <strain evidence="4">CBS 757.83</strain>
    </source>
</reference>
<keyword evidence="5" id="KW-1185">Reference proteome</keyword>
<gene>
    <name evidence="4" type="ORF">N658DRAFT_472052</name>
</gene>
<dbReference type="InterPro" id="IPR019433">
    <property type="entry name" value="GPI_ManTrfase_II_coact_Pga1"/>
</dbReference>
<name>A0AAN6T1Y6_9PEZI</name>
<keyword evidence="2" id="KW-0812">Transmembrane</keyword>
<feature type="compositionally biased region" description="Polar residues" evidence="1">
    <location>
        <begin position="137"/>
        <end position="147"/>
    </location>
</feature>
<dbReference type="PANTHER" id="PTHR28022:SF1">
    <property type="entry name" value="GPI MANNOSYLTRANSFERASE 2 SUBUNIT PGA1"/>
    <property type="match status" value="1"/>
</dbReference>
<dbReference type="GO" id="GO:0000030">
    <property type="term" value="F:mannosyltransferase activity"/>
    <property type="evidence" value="ECO:0007669"/>
    <property type="project" value="TreeGrafter"/>
</dbReference>
<dbReference type="AlphaFoldDB" id="A0AAN6T1Y6"/>
<sequence>MAAATFFCLILTLLSTPAVANTEKTIFLGPEPIPLTLAHSTLSHLRLDTLTPANGTLRTRLGAQFPSTQHPSGTAIWLVLDKLTPNQRYEVRVCWPATQPTEFFLSTFPLSTVQEDAELMASLHAYSASRRRQSSSPNDTAHSPLQGSSSNSSNKAESEASILLLRILAAADYFTTDTSLMRVVPPVHADIILDPFLMNVLPRSIAGTACYIVVVAAVAIHLARRIDVWIRELIISGGGSSRVKTVKKRQ</sequence>